<reference evidence="8" key="1">
    <citation type="submission" date="2019-01" db="EMBL/GenBank/DDBJ databases">
        <title>Genomic signatures and co-occurrence patterns of the ultra-small Saccharimodia (Patescibacteria phylum) suggest a symbiotic lifestyle.</title>
        <authorList>
            <person name="Lemos L."/>
            <person name="Medeiros J."/>
            <person name="Andreote F."/>
            <person name="Fernandes G."/>
            <person name="Varani A."/>
            <person name="Oliveira G."/>
            <person name="Pylro V."/>
        </authorList>
    </citation>
    <scope>NUCLEOTIDE SEQUENCE [LARGE SCALE GENOMIC DNA]</scope>
    <source>
        <strain evidence="8">AMD02</strain>
    </source>
</reference>
<keyword evidence="5 6" id="KW-0472">Membrane</keyword>
<dbReference type="EMBL" id="SCKX01000001">
    <property type="protein sequence ID" value="RWZ78281.1"/>
    <property type="molecule type" value="Genomic_DNA"/>
</dbReference>
<evidence type="ECO:0000256" key="5">
    <source>
        <dbReference type="ARBA" id="ARBA00023136"/>
    </source>
</evidence>
<comment type="subcellular location">
    <subcellularLocation>
        <location evidence="1">Cell membrane</location>
        <topology evidence="1">Single-pass membrane protein</topology>
    </subcellularLocation>
</comment>
<name>A0A4Q0AGK0_9BACT</name>
<dbReference type="Gene3D" id="2.160.20.120">
    <property type="match status" value="1"/>
</dbReference>
<keyword evidence="4 6" id="KW-1133">Transmembrane helix</keyword>
<keyword evidence="3 6" id="KW-0812">Transmembrane</keyword>
<evidence type="ECO:0000256" key="3">
    <source>
        <dbReference type="ARBA" id="ARBA00022692"/>
    </source>
</evidence>
<feature type="transmembrane region" description="Helical" evidence="6">
    <location>
        <begin position="277"/>
        <end position="301"/>
    </location>
</feature>
<sequence>MMKDITRIHIAKVPYNIELSAKKELEKYITTLEAYTSDVELLEDIEIRMTELLLERGVKQDDVISEADITAVREQLGEPKDFMADDMALEIDGEILSQGPKRKLYRNLNIALVGGVLSGIASYFHINVLWARVIFIVLSFISFGVSVLLYIVLWLIIPPARTAAEKLQMEGRPVTLASIRALNEGGSNVEEKRRTKVRVRIATIVLGVVSIAAAMTVVAALVAVNLSMVKAGQIDGVRAFDQYQPAIALAFAAGVLLFMLCILVAIAGFTQKFNKRIWISGIIVIILGLSSFVGAAVLATYQSRTQYEAIQRNTVETTVKMPEKFGAIKSLSVDVPSTTSVVYVADDSITSIKQRSLKDAPKATVTVENGSAKVRLAPQKQPNPMASTILTIYGPRLDSIIVSNGYASYSGSSQANLNTEVYNSASLRLIGARIDTLKVKTDAAAQFSAYEAAVSAVEASLYGQSSISLGNIKKLTVTHSEVCASNQAAQLSVDNIFGATYTRNGNEMSAKSLATPCLNVQFARDQASLYGNGD</sequence>
<dbReference type="PANTHER" id="PTHR33885">
    <property type="entry name" value="PHAGE SHOCK PROTEIN C"/>
    <property type="match status" value="1"/>
</dbReference>
<feature type="transmembrane region" description="Helical" evidence="6">
    <location>
        <begin position="108"/>
        <end position="126"/>
    </location>
</feature>
<gene>
    <name evidence="8" type="ORF">EOT05_00755</name>
</gene>
<organism evidence="8 9">
    <name type="scientific">Candidatus Microsaccharimonas sossegonensis</name>
    <dbReference type="NCBI Taxonomy" id="2506948"/>
    <lineage>
        <taxon>Bacteria</taxon>
        <taxon>Candidatus Saccharimonadota</taxon>
        <taxon>Candidatus Saccharimonadia</taxon>
        <taxon>Candidatus Saccharimonadales</taxon>
        <taxon>Candidatus Saccharimonadaceae</taxon>
        <taxon>Candidatus Microsaccharimonas</taxon>
    </lineage>
</organism>
<evidence type="ECO:0000256" key="2">
    <source>
        <dbReference type="ARBA" id="ARBA00022475"/>
    </source>
</evidence>
<dbReference type="PANTHER" id="PTHR33885:SF3">
    <property type="entry name" value="PHAGE SHOCK PROTEIN C"/>
    <property type="match status" value="1"/>
</dbReference>
<feature type="domain" description="Phage shock protein PspC N-terminal" evidence="7">
    <location>
        <begin position="102"/>
        <end position="159"/>
    </location>
</feature>
<evidence type="ECO:0000256" key="6">
    <source>
        <dbReference type="SAM" id="Phobius"/>
    </source>
</evidence>
<evidence type="ECO:0000256" key="4">
    <source>
        <dbReference type="ARBA" id="ARBA00022989"/>
    </source>
</evidence>
<dbReference type="AlphaFoldDB" id="A0A4Q0AGK0"/>
<feature type="transmembrane region" description="Helical" evidence="6">
    <location>
        <begin position="201"/>
        <end position="226"/>
    </location>
</feature>
<comment type="caution">
    <text evidence="8">The sequence shown here is derived from an EMBL/GenBank/DDBJ whole genome shotgun (WGS) entry which is preliminary data.</text>
</comment>
<keyword evidence="2" id="KW-1003">Cell membrane</keyword>
<feature type="transmembrane region" description="Helical" evidence="6">
    <location>
        <begin position="246"/>
        <end position="270"/>
    </location>
</feature>
<keyword evidence="9" id="KW-1185">Reference proteome</keyword>
<proteinExistence type="predicted"/>
<dbReference type="InterPro" id="IPR052027">
    <property type="entry name" value="PspC"/>
</dbReference>
<evidence type="ECO:0000256" key="1">
    <source>
        <dbReference type="ARBA" id="ARBA00004162"/>
    </source>
</evidence>
<evidence type="ECO:0000313" key="9">
    <source>
        <dbReference type="Proteomes" id="UP000289257"/>
    </source>
</evidence>
<dbReference type="GO" id="GO:0005886">
    <property type="term" value="C:plasma membrane"/>
    <property type="evidence" value="ECO:0007669"/>
    <property type="project" value="UniProtKB-SubCell"/>
</dbReference>
<feature type="transmembrane region" description="Helical" evidence="6">
    <location>
        <begin position="132"/>
        <end position="157"/>
    </location>
</feature>
<evidence type="ECO:0000259" key="7">
    <source>
        <dbReference type="Pfam" id="PF04024"/>
    </source>
</evidence>
<protein>
    <submittedName>
        <fullName evidence="8">PspC domain-containing protein</fullName>
    </submittedName>
</protein>
<evidence type="ECO:0000313" key="8">
    <source>
        <dbReference type="EMBL" id="RWZ78281.1"/>
    </source>
</evidence>
<dbReference type="Proteomes" id="UP000289257">
    <property type="component" value="Unassembled WGS sequence"/>
</dbReference>
<dbReference type="InterPro" id="IPR007168">
    <property type="entry name" value="Phageshock_PspC_N"/>
</dbReference>
<dbReference type="Pfam" id="PF04024">
    <property type="entry name" value="PspC"/>
    <property type="match status" value="1"/>
</dbReference>
<accession>A0A4Q0AGK0</accession>